<protein>
    <submittedName>
        <fullName evidence="5">N-acetyltransferase</fullName>
    </submittedName>
</protein>
<dbReference type="Proteomes" id="UP000325517">
    <property type="component" value="Chromosome"/>
</dbReference>
<dbReference type="AlphaFoldDB" id="A0A5J6SRL2"/>
<evidence type="ECO:0000256" key="1">
    <source>
        <dbReference type="ARBA" id="ARBA00022679"/>
    </source>
</evidence>
<evidence type="ECO:0000256" key="3">
    <source>
        <dbReference type="ARBA" id="ARBA00038502"/>
    </source>
</evidence>
<evidence type="ECO:0000256" key="2">
    <source>
        <dbReference type="ARBA" id="ARBA00023315"/>
    </source>
</evidence>
<keyword evidence="1 5" id="KW-0808">Transferase</keyword>
<dbReference type="GO" id="GO:0005737">
    <property type="term" value="C:cytoplasm"/>
    <property type="evidence" value="ECO:0007669"/>
    <property type="project" value="TreeGrafter"/>
</dbReference>
<dbReference type="InterPro" id="IPR016181">
    <property type="entry name" value="Acyl_CoA_acyltransferase"/>
</dbReference>
<dbReference type="OrthoDB" id="9795206at2"/>
<dbReference type="RefSeq" id="WP_151701099.1">
    <property type="nucleotide sequence ID" value="NZ_CP031223.1"/>
</dbReference>
<dbReference type="InterPro" id="IPR000182">
    <property type="entry name" value="GNAT_dom"/>
</dbReference>
<evidence type="ECO:0000313" key="6">
    <source>
        <dbReference type="Proteomes" id="UP000325517"/>
    </source>
</evidence>
<organism evidence="5 6">
    <name type="scientific">Psychrobacillus glaciei</name>
    <dbReference type="NCBI Taxonomy" id="2283160"/>
    <lineage>
        <taxon>Bacteria</taxon>
        <taxon>Bacillati</taxon>
        <taxon>Bacillota</taxon>
        <taxon>Bacilli</taxon>
        <taxon>Bacillales</taxon>
        <taxon>Bacillaceae</taxon>
        <taxon>Psychrobacillus</taxon>
    </lineage>
</organism>
<feature type="domain" description="N-acetyltransferase" evidence="4">
    <location>
        <begin position="10"/>
        <end position="153"/>
    </location>
</feature>
<name>A0A5J6SRL2_9BACI</name>
<dbReference type="Gene3D" id="3.40.630.30">
    <property type="match status" value="1"/>
</dbReference>
<evidence type="ECO:0000313" key="5">
    <source>
        <dbReference type="EMBL" id="QFG00213.1"/>
    </source>
</evidence>
<keyword evidence="6" id="KW-1185">Reference proteome</keyword>
<accession>A0A5J6SRL2</accession>
<keyword evidence="2" id="KW-0012">Acyltransferase</keyword>
<dbReference type="KEGG" id="psyo:PB01_16125"/>
<proteinExistence type="inferred from homology"/>
<dbReference type="GO" id="GO:0008999">
    <property type="term" value="F:protein-N-terminal-alanine acetyltransferase activity"/>
    <property type="evidence" value="ECO:0007669"/>
    <property type="project" value="TreeGrafter"/>
</dbReference>
<sequence length="182" mass="21224">MIYLEGDTCYLRTLNVKDAPSLADLVYKNKRYWSIFEPLHREEYYTTVVQREKIRESLLLMSEKREFSFGVFAHGTDQMIGSISLYSLKRMPFSSGLIGYSIDEQFIGKGIATEAVHILKLFGYEHVQLNRIEAYVSPRNLGSIKVLENNEFQREGLLRSLLFINGKWEDHYIYASISEGYR</sequence>
<reference evidence="5 6" key="1">
    <citation type="submission" date="2018-07" db="EMBL/GenBank/DDBJ databases">
        <title>Complete genome sequence of Psychrobacillus sp. PB01, isolated from iceberg, and comparative genome analysis of Psychrobacillus strains.</title>
        <authorList>
            <person name="Lee P.C."/>
        </authorList>
    </citation>
    <scope>NUCLEOTIDE SEQUENCE [LARGE SCALE GENOMIC DNA]</scope>
    <source>
        <strain evidence="5 6">PB01</strain>
    </source>
</reference>
<comment type="similarity">
    <text evidence="3">Belongs to the acetyltransferase family. RimJ subfamily.</text>
</comment>
<dbReference type="EMBL" id="CP031223">
    <property type="protein sequence ID" value="QFG00213.1"/>
    <property type="molecule type" value="Genomic_DNA"/>
</dbReference>
<dbReference type="SUPFAM" id="SSF55729">
    <property type="entry name" value="Acyl-CoA N-acyltransferases (Nat)"/>
    <property type="match status" value="1"/>
</dbReference>
<dbReference type="Pfam" id="PF13302">
    <property type="entry name" value="Acetyltransf_3"/>
    <property type="match status" value="1"/>
</dbReference>
<dbReference type="InterPro" id="IPR051531">
    <property type="entry name" value="N-acetyltransferase"/>
</dbReference>
<gene>
    <name evidence="5" type="ORF">PB01_16125</name>
</gene>
<dbReference type="PANTHER" id="PTHR43792">
    <property type="entry name" value="GNAT FAMILY, PUTATIVE (AFU_ORTHOLOGUE AFUA_3G00765)-RELATED-RELATED"/>
    <property type="match status" value="1"/>
</dbReference>
<evidence type="ECO:0000259" key="4">
    <source>
        <dbReference type="Pfam" id="PF13302"/>
    </source>
</evidence>
<dbReference type="PANTHER" id="PTHR43792:SF8">
    <property type="entry name" value="[RIBOSOMAL PROTEIN US5]-ALANINE N-ACETYLTRANSFERASE"/>
    <property type="match status" value="1"/>
</dbReference>